<reference evidence="9 10" key="1">
    <citation type="submission" date="2019-02" db="EMBL/GenBank/DDBJ databases">
        <title>Deep-cultivation of Planctomycetes and their phenomic and genomic characterization uncovers novel biology.</title>
        <authorList>
            <person name="Wiegand S."/>
            <person name="Jogler M."/>
            <person name="Boedeker C."/>
            <person name="Pinto D."/>
            <person name="Vollmers J."/>
            <person name="Rivas-Marin E."/>
            <person name="Kohn T."/>
            <person name="Peeters S.H."/>
            <person name="Heuer A."/>
            <person name="Rast P."/>
            <person name="Oberbeckmann S."/>
            <person name="Bunk B."/>
            <person name="Jeske O."/>
            <person name="Meyerdierks A."/>
            <person name="Storesund J.E."/>
            <person name="Kallscheuer N."/>
            <person name="Luecker S."/>
            <person name="Lage O.M."/>
            <person name="Pohl T."/>
            <person name="Merkel B.J."/>
            <person name="Hornburger P."/>
            <person name="Mueller R.-W."/>
            <person name="Bruemmer F."/>
            <person name="Labrenz M."/>
            <person name="Spormann A.M."/>
            <person name="Op Den Camp H."/>
            <person name="Overmann J."/>
            <person name="Amann R."/>
            <person name="Jetten M.S.M."/>
            <person name="Mascher T."/>
            <person name="Medema M.H."/>
            <person name="Devos D.P."/>
            <person name="Kaster A.-K."/>
            <person name="Ovreas L."/>
            <person name="Rohde M."/>
            <person name="Galperin M.Y."/>
            <person name="Jogler C."/>
        </authorList>
    </citation>
    <scope>NUCLEOTIDE SEQUENCE [LARGE SCALE GENOMIC DNA]</scope>
    <source>
        <strain evidence="9 10">CA13</strain>
    </source>
</reference>
<dbReference type="Pfam" id="PF00884">
    <property type="entry name" value="Sulfatase"/>
    <property type="match status" value="1"/>
</dbReference>
<dbReference type="GO" id="GO:0046872">
    <property type="term" value="F:metal ion binding"/>
    <property type="evidence" value="ECO:0007669"/>
    <property type="project" value="UniProtKB-KW"/>
</dbReference>
<sequence>MMVLLAVPGQAQQDYNVLLIMSDDLTAEALGCYGNTVCLTPNIDALAAGGTRYTRAYCQYPVCGPSRSSMMFSYYPHTTGVFGYVSGRSENGDRESWTQYFRNRGYYAARVSKIFHMGVPRNIQAGGNGEDDALSWTERFNSQGPEAEDAIPLDSALNGGNPTAERLAGIKEGDSGVNQIIGGNTYEYVIVPNDDTDQSDGKSAVKACELLELHKNERFILAVGFVRPHIPFVAPKQYFDLYPWQKMVPPTVSAGDQDDVIHKYVTTSRLKFNETEKKKSIAGYYASVTYMDAQVGKVLQKLEDEGLAENTIVIFASDHGFFLGEHDFWSKQYVHEESARVPLIIKVPGKVPAVCGSFAELVDLFPTTAELCGLPVPTRLQGKSLATTLDDPTATVRDAAFTVMGSNTLYCLRSADYAFIQKSATGSGGYELYDMLNDPFQYTNLASNPAYATVLDEFKISMAANLASVVGYNDSRTTFTGGTGTDYNNANNWDKGAPAAEVVDRPTSPRNDAIINDGKIVTTTASLSSQYYDVNLGFDGTPGTLNLATSWKAQSSGPDMGIRVGVGAGSVGTLNLQSGANLTLSGAGNHDLYVGDAAGGLGTVNILAGSTMNTRDAVYVVNGTISFDRAATFLSGNAVGKLEVGNNGVLSFDTDGANVFTLPVTNATLGGTSTLQMNLGGTFTSGDTWLIASGISRLTGTFGTVEDPSDPTLEFIVHYGTGLADADEIVVELTDGGPSDPDHDPDGDAVQTGIE</sequence>
<dbReference type="PANTHER" id="PTHR45953:SF1">
    <property type="entry name" value="IDURONATE 2-SULFATASE"/>
    <property type="match status" value="1"/>
</dbReference>
<evidence type="ECO:0000256" key="1">
    <source>
        <dbReference type="ARBA" id="ARBA00001913"/>
    </source>
</evidence>
<dbReference type="GO" id="GO:0004065">
    <property type="term" value="F:arylsulfatase activity"/>
    <property type="evidence" value="ECO:0007669"/>
    <property type="project" value="UniProtKB-EC"/>
</dbReference>
<gene>
    <name evidence="9" type="ORF">CA13_28950</name>
</gene>
<dbReference type="Gene3D" id="3.40.720.10">
    <property type="entry name" value="Alkaline Phosphatase, subunit A"/>
    <property type="match status" value="1"/>
</dbReference>
<protein>
    <submittedName>
        <fullName evidence="9">Arylsulfatase</fullName>
        <ecNumber evidence="9">3.1.6.1</ecNumber>
    </submittedName>
</protein>
<name>A0A5C5Z233_9BACT</name>
<dbReference type="InterPro" id="IPR035874">
    <property type="entry name" value="IDS"/>
</dbReference>
<keyword evidence="4" id="KW-0732">Signal</keyword>
<proteinExistence type="inferred from homology"/>
<comment type="cofactor">
    <cofactor evidence="1">
        <name>Ca(2+)</name>
        <dbReference type="ChEBI" id="CHEBI:29108"/>
    </cofactor>
</comment>
<dbReference type="EC" id="3.1.6.1" evidence="9"/>
<accession>A0A5C5Z233</accession>
<evidence type="ECO:0000313" key="9">
    <source>
        <dbReference type="EMBL" id="TWT81442.1"/>
    </source>
</evidence>
<dbReference type="EMBL" id="SJPJ01000001">
    <property type="protein sequence ID" value="TWT81442.1"/>
    <property type="molecule type" value="Genomic_DNA"/>
</dbReference>
<feature type="region of interest" description="Disordered" evidence="7">
    <location>
        <begin position="733"/>
        <end position="755"/>
    </location>
</feature>
<keyword evidence="3" id="KW-0479">Metal-binding</keyword>
<evidence type="ECO:0000256" key="4">
    <source>
        <dbReference type="ARBA" id="ARBA00022729"/>
    </source>
</evidence>
<dbReference type="InterPro" id="IPR000917">
    <property type="entry name" value="Sulfatase_N"/>
</dbReference>
<organism evidence="9 10">
    <name type="scientific">Novipirellula herctigrandis</name>
    <dbReference type="NCBI Taxonomy" id="2527986"/>
    <lineage>
        <taxon>Bacteria</taxon>
        <taxon>Pseudomonadati</taxon>
        <taxon>Planctomycetota</taxon>
        <taxon>Planctomycetia</taxon>
        <taxon>Pirellulales</taxon>
        <taxon>Pirellulaceae</taxon>
        <taxon>Novipirellula</taxon>
    </lineage>
</organism>
<dbReference type="SUPFAM" id="SSF53649">
    <property type="entry name" value="Alkaline phosphatase-like"/>
    <property type="match status" value="1"/>
</dbReference>
<dbReference type="GO" id="GO:0004423">
    <property type="term" value="F:iduronate-2-sulfatase activity"/>
    <property type="evidence" value="ECO:0007669"/>
    <property type="project" value="InterPro"/>
</dbReference>
<keyword evidence="5 9" id="KW-0378">Hydrolase</keyword>
<evidence type="ECO:0000256" key="7">
    <source>
        <dbReference type="SAM" id="MobiDB-lite"/>
    </source>
</evidence>
<evidence type="ECO:0000313" key="10">
    <source>
        <dbReference type="Proteomes" id="UP000315010"/>
    </source>
</evidence>
<keyword evidence="10" id="KW-1185">Reference proteome</keyword>
<evidence type="ECO:0000256" key="5">
    <source>
        <dbReference type="ARBA" id="ARBA00022801"/>
    </source>
</evidence>
<dbReference type="AlphaFoldDB" id="A0A5C5Z233"/>
<evidence type="ECO:0000256" key="6">
    <source>
        <dbReference type="ARBA" id="ARBA00022837"/>
    </source>
</evidence>
<comment type="caution">
    <text evidence="9">The sequence shown here is derived from an EMBL/GenBank/DDBJ whole genome shotgun (WGS) entry which is preliminary data.</text>
</comment>
<evidence type="ECO:0000256" key="3">
    <source>
        <dbReference type="ARBA" id="ARBA00022723"/>
    </source>
</evidence>
<evidence type="ECO:0000256" key="2">
    <source>
        <dbReference type="ARBA" id="ARBA00008779"/>
    </source>
</evidence>
<feature type="domain" description="Sulfatase N-terminal" evidence="8">
    <location>
        <begin position="16"/>
        <end position="373"/>
    </location>
</feature>
<keyword evidence="6" id="KW-0106">Calcium</keyword>
<dbReference type="GO" id="GO:0005737">
    <property type="term" value="C:cytoplasm"/>
    <property type="evidence" value="ECO:0007669"/>
    <property type="project" value="TreeGrafter"/>
</dbReference>
<comment type="similarity">
    <text evidence="2">Belongs to the sulfatase family.</text>
</comment>
<dbReference type="Proteomes" id="UP000315010">
    <property type="component" value="Unassembled WGS sequence"/>
</dbReference>
<dbReference type="InterPro" id="IPR017850">
    <property type="entry name" value="Alkaline_phosphatase_core_sf"/>
</dbReference>
<dbReference type="PANTHER" id="PTHR45953">
    <property type="entry name" value="IDURONATE 2-SULFATASE"/>
    <property type="match status" value="1"/>
</dbReference>
<dbReference type="CDD" id="cd16030">
    <property type="entry name" value="iduronate-2-sulfatase"/>
    <property type="match status" value="1"/>
</dbReference>
<evidence type="ECO:0000259" key="8">
    <source>
        <dbReference type="Pfam" id="PF00884"/>
    </source>
</evidence>